<evidence type="ECO:0000256" key="2">
    <source>
        <dbReference type="ARBA" id="ARBA00022803"/>
    </source>
</evidence>
<keyword evidence="2 3" id="KW-0802">TPR repeat</keyword>
<name>A0A1G5CNP7_9BACT</name>
<dbReference type="AlphaFoldDB" id="A0A1G5CNP7"/>
<dbReference type="PANTHER" id="PTHR44858:SF1">
    <property type="entry name" value="UDP-N-ACETYLGLUCOSAMINE--PEPTIDE N-ACETYLGLUCOSAMINYLTRANSFERASE SPINDLY-RELATED"/>
    <property type="match status" value="1"/>
</dbReference>
<dbReference type="Gene3D" id="1.25.40.10">
    <property type="entry name" value="Tetratricopeptide repeat domain"/>
    <property type="match status" value="1"/>
</dbReference>
<evidence type="ECO:0000313" key="6">
    <source>
        <dbReference type="Proteomes" id="UP000198870"/>
    </source>
</evidence>
<feature type="repeat" description="TPR" evidence="3">
    <location>
        <begin position="68"/>
        <end position="101"/>
    </location>
</feature>
<proteinExistence type="predicted"/>
<evidence type="ECO:0000256" key="4">
    <source>
        <dbReference type="SAM" id="SignalP"/>
    </source>
</evidence>
<keyword evidence="6" id="KW-1185">Reference proteome</keyword>
<dbReference type="Proteomes" id="UP000198870">
    <property type="component" value="Unassembled WGS sequence"/>
</dbReference>
<feature type="chain" id="PRO_5011539778" evidence="4">
    <location>
        <begin position="23"/>
        <end position="294"/>
    </location>
</feature>
<dbReference type="SUPFAM" id="SSF48452">
    <property type="entry name" value="TPR-like"/>
    <property type="match status" value="1"/>
</dbReference>
<dbReference type="Pfam" id="PF13414">
    <property type="entry name" value="TPR_11"/>
    <property type="match status" value="2"/>
</dbReference>
<accession>A0A1G5CNP7</accession>
<keyword evidence="4" id="KW-0732">Signal</keyword>
<dbReference type="SMART" id="SM00028">
    <property type="entry name" value="TPR"/>
    <property type="match status" value="3"/>
</dbReference>
<dbReference type="EMBL" id="FMUX01000003">
    <property type="protein sequence ID" value="SCY04179.1"/>
    <property type="molecule type" value="Genomic_DNA"/>
</dbReference>
<dbReference type="InterPro" id="IPR019734">
    <property type="entry name" value="TPR_rpt"/>
</dbReference>
<gene>
    <name evidence="5" type="ORF">SAMN05216233_103130</name>
</gene>
<dbReference type="STRING" id="419481.SAMN05216233_103130"/>
<dbReference type="InterPro" id="IPR050498">
    <property type="entry name" value="Ycf3"/>
</dbReference>
<dbReference type="PROSITE" id="PS50005">
    <property type="entry name" value="TPR"/>
    <property type="match status" value="2"/>
</dbReference>
<dbReference type="PANTHER" id="PTHR44858">
    <property type="entry name" value="TETRATRICOPEPTIDE REPEAT PROTEIN 6"/>
    <property type="match status" value="1"/>
</dbReference>
<dbReference type="InterPro" id="IPR011990">
    <property type="entry name" value="TPR-like_helical_dom_sf"/>
</dbReference>
<sequence>MKHLFLTLLTVALLVAPAPARAKSAVSPRPSGEAVAQKDTGNRHFEAGQYMEAIASYTKAIKASPDYFEAYYNRGLTWHNLKLFYKAIVDFDRALELRPNDPDILYFRGLAYEKTGQFGLALADIKRAAAKNNRLAKEHLKDGELKGKAGKAAKKDKAIQSLADDGSGDGMARTTRTTLTHNAYGGKTTTTVFSKGDRLYDGPEGIFKQLNHYNDAGTLRRSDTFHHALFSAKNNRNKTITHFNAQGTYTLMEYHLTGRNLGKVELFYYGEKGSLIKSETVSLSRYQKMDLNTP</sequence>
<evidence type="ECO:0000256" key="1">
    <source>
        <dbReference type="ARBA" id="ARBA00022737"/>
    </source>
</evidence>
<reference evidence="5 6" key="1">
    <citation type="submission" date="2016-10" db="EMBL/GenBank/DDBJ databases">
        <authorList>
            <person name="de Groot N.N."/>
        </authorList>
    </citation>
    <scope>NUCLEOTIDE SEQUENCE [LARGE SCALE GENOMIC DNA]</scope>
    <source>
        <strain evidence="5 6">AA1</strain>
    </source>
</reference>
<evidence type="ECO:0000256" key="3">
    <source>
        <dbReference type="PROSITE-ProRule" id="PRU00339"/>
    </source>
</evidence>
<organism evidence="5 6">
    <name type="scientific">Desulfoluna spongiiphila</name>
    <dbReference type="NCBI Taxonomy" id="419481"/>
    <lineage>
        <taxon>Bacteria</taxon>
        <taxon>Pseudomonadati</taxon>
        <taxon>Thermodesulfobacteriota</taxon>
        <taxon>Desulfobacteria</taxon>
        <taxon>Desulfobacterales</taxon>
        <taxon>Desulfolunaceae</taxon>
        <taxon>Desulfoluna</taxon>
    </lineage>
</organism>
<evidence type="ECO:0000313" key="5">
    <source>
        <dbReference type="EMBL" id="SCY04179.1"/>
    </source>
</evidence>
<keyword evidence="1" id="KW-0677">Repeat</keyword>
<feature type="signal peptide" evidence="4">
    <location>
        <begin position="1"/>
        <end position="22"/>
    </location>
</feature>
<protein>
    <submittedName>
        <fullName evidence="5">TPR repeat-containing protein</fullName>
    </submittedName>
</protein>
<feature type="repeat" description="TPR" evidence="3">
    <location>
        <begin position="34"/>
        <end position="67"/>
    </location>
</feature>
<dbReference type="RefSeq" id="WP_175469534.1">
    <property type="nucleotide sequence ID" value="NZ_FMUX01000003.1"/>
</dbReference>